<dbReference type="AlphaFoldDB" id="A0A7J0A4B0"/>
<reference evidence="2 3" key="1">
    <citation type="journal article" date="2020" name="Microbiome">
        <title>Single-cell genomics of uncultured bacteria reveals dietary fiber responders in the mouse gut microbiota.</title>
        <authorList>
            <person name="Chijiiwa R."/>
            <person name="Hosokawa M."/>
            <person name="Kogawa M."/>
            <person name="Nishikawa Y."/>
            <person name="Ide K."/>
            <person name="Sakanashi C."/>
            <person name="Takahashi K."/>
            <person name="Takeyama H."/>
        </authorList>
    </citation>
    <scope>NUCLEOTIDE SEQUENCE [LARGE SCALE GENOMIC DNA]</scope>
    <source>
        <strain evidence="2">IMSAGC_001</strain>
    </source>
</reference>
<gene>
    <name evidence="2" type="ORF">IMSAGC001_02572</name>
</gene>
<organism evidence="2 3">
    <name type="scientific">Bacteroides acidifaciens</name>
    <dbReference type="NCBI Taxonomy" id="85831"/>
    <lineage>
        <taxon>Bacteria</taxon>
        <taxon>Pseudomonadati</taxon>
        <taxon>Bacteroidota</taxon>
        <taxon>Bacteroidia</taxon>
        <taxon>Bacteroidales</taxon>
        <taxon>Bacteroidaceae</taxon>
        <taxon>Bacteroides</taxon>
    </lineage>
</organism>
<evidence type="ECO:0000313" key="2">
    <source>
        <dbReference type="EMBL" id="GFH87147.1"/>
    </source>
</evidence>
<dbReference type="RefSeq" id="WP_228099504.1">
    <property type="nucleotide sequence ID" value="NZ_BLLS01000076.1"/>
</dbReference>
<name>A0A7J0A4B0_9BACE</name>
<feature type="coiled-coil region" evidence="1">
    <location>
        <begin position="93"/>
        <end position="120"/>
    </location>
</feature>
<dbReference type="EMBL" id="BLLS01000076">
    <property type="protein sequence ID" value="GFH87147.1"/>
    <property type="molecule type" value="Genomic_DNA"/>
</dbReference>
<sequence>MPENEDKIKKLYDTFVSDGYDMESEEDFRKNLSDSTKRRAAYDALVKDGYEMEPFEEFENNIGFGKIQTPVPEPAVQTEQVWQLTEQEKAEMIAGTNRMMQNVETQIQDANERVDNIQEYGLNPGLQTKEGKMQFNPENGKLEKNIYYSTW</sequence>
<protein>
    <submittedName>
        <fullName evidence="2">Uncharacterized protein</fullName>
    </submittedName>
</protein>
<accession>A0A7J0A4B0</accession>
<evidence type="ECO:0000256" key="1">
    <source>
        <dbReference type="SAM" id="Coils"/>
    </source>
</evidence>
<evidence type="ECO:0000313" key="3">
    <source>
        <dbReference type="Proteomes" id="UP000491181"/>
    </source>
</evidence>
<dbReference type="Proteomes" id="UP000491181">
    <property type="component" value="Unassembled WGS sequence"/>
</dbReference>
<keyword evidence="1" id="KW-0175">Coiled coil</keyword>
<proteinExistence type="predicted"/>
<comment type="caution">
    <text evidence="2">The sequence shown here is derived from an EMBL/GenBank/DDBJ whole genome shotgun (WGS) entry which is preliminary data.</text>
</comment>